<dbReference type="STRING" id="454136.NIES2119_28200"/>
<gene>
    <name evidence="17" type="ORF">NIES2119_28200</name>
</gene>
<dbReference type="CDD" id="cd06225">
    <property type="entry name" value="HAMP"/>
    <property type="match status" value="1"/>
</dbReference>
<dbReference type="Pfam" id="PF08447">
    <property type="entry name" value="PAS_3"/>
    <property type="match status" value="2"/>
</dbReference>
<dbReference type="InterPro" id="IPR013655">
    <property type="entry name" value="PAS_fold_3"/>
</dbReference>
<dbReference type="SUPFAM" id="SSF47384">
    <property type="entry name" value="Homodimeric domain of signal transducing histidine kinase"/>
    <property type="match status" value="1"/>
</dbReference>
<evidence type="ECO:0000313" key="18">
    <source>
        <dbReference type="Proteomes" id="UP000185860"/>
    </source>
</evidence>
<dbReference type="Pfam" id="PF00672">
    <property type="entry name" value="HAMP"/>
    <property type="match status" value="1"/>
</dbReference>
<dbReference type="InterPro" id="IPR003594">
    <property type="entry name" value="HATPase_dom"/>
</dbReference>
<keyword evidence="5" id="KW-0597">Phosphoprotein</keyword>
<comment type="catalytic activity">
    <reaction evidence="1">
        <text>ATP + protein L-histidine = ADP + protein N-phospho-L-histidine.</text>
        <dbReference type="EC" id="2.7.13.3"/>
    </reaction>
</comment>
<keyword evidence="11 12" id="KW-0472">Membrane</keyword>
<keyword evidence="4" id="KW-1003">Cell membrane</keyword>
<dbReference type="InterPro" id="IPR000700">
    <property type="entry name" value="PAS-assoc_C"/>
</dbReference>
<dbReference type="NCBIfam" id="TIGR00229">
    <property type="entry name" value="sensory_box"/>
    <property type="match status" value="3"/>
</dbReference>
<feature type="domain" description="PAC" evidence="15">
    <location>
        <begin position="904"/>
        <end position="958"/>
    </location>
</feature>
<dbReference type="InterPro" id="IPR052162">
    <property type="entry name" value="Sensor_kinase/Photoreceptor"/>
</dbReference>
<evidence type="ECO:0000256" key="5">
    <source>
        <dbReference type="ARBA" id="ARBA00022553"/>
    </source>
</evidence>
<dbReference type="SUPFAM" id="SSF55785">
    <property type="entry name" value="PYP-like sensor domain (PAS domain)"/>
    <property type="match status" value="4"/>
</dbReference>
<dbReference type="CDD" id="cd00130">
    <property type="entry name" value="PAS"/>
    <property type="match status" value="2"/>
</dbReference>
<dbReference type="CDD" id="cd16922">
    <property type="entry name" value="HATPase_EvgS-ArcB-TorS-like"/>
    <property type="match status" value="1"/>
</dbReference>
<dbReference type="GO" id="GO:0005886">
    <property type="term" value="C:plasma membrane"/>
    <property type="evidence" value="ECO:0007669"/>
    <property type="project" value="UniProtKB-SubCell"/>
</dbReference>
<dbReference type="InterPro" id="IPR000014">
    <property type="entry name" value="PAS"/>
</dbReference>
<evidence type="ECO:0000313" key="17">
    <source>
        <dbReference type="EMBL" id="OKH31613.1"/>
    </source>
</evidence>
<evidence type="ECO:0000259" key="13">
    <source>
        <dbReference type="PROSITE" id="PS50109"/>
    </source>
</evidence>
<dbReference type="InterPro" id="IPR001610">
    <property type="entry name" value="PAC"/>
</dbReference>
<feature type="domain" description="Histidine kinase" evidence="13">
    <location>
        <begin position="962"/>
        <end position="1198"/>
    </location>
</feature>
<dbReference type="SMART" id="SM00304">
    <property type="entry name" value="HAMP"/>
    <property type="match status" value="1"/>
</dbReference>
<keyword evidence="8" id="KW-0418">Kinase</keyword>
<dbReference type="OrthoDB" id="518094at2"/>
<dbReference type="SMART" id="SM00086">
    <property type="entry name" value="PAC"/>
    <property type="match status" value="3"/>
</dbReference>
<dbReference type="InterPro" id="IPR003661">
    <property type="entry name" value="HisK_dim/P_dom"/>
</dbReference>
<keyword evidence="10" id="KW-0902">Two-component regulatory system</keyword>
<dbReference type="FunFam" id="1.10.287.130:FF:000001">
    <property type="entry name" value="Two-component sensor histidine kinase"/>
    <property type="match status" value="1"/>
</dbReference>
<protein>
    <recommendedName>
        <fullName evidence="3">histidine kinase</fullName>
        <ecNumber evidence="3">2.7.13.3</ecNumber>
    </recommendedName>
</protein>
<feature type="domain" description="PAC" evidence="15">
    <location>
        <begin position="533"/>
        <end position="584"/>
    </location>
</feature>
<dbReference type="Pfam" id="PF00512">
    <property type="entry name" value="HisKA"/>
    <property type="match status" value="1"/>
</dbReference>
<evidence type="ECO:0000256" key="3">
    <source>
        <dbReference type="ARBA" id="ARBA00012438"/>
    </source>
</evidence>
<dbReference type="PANTHER" id="PTHR43304">
    <property type="entry name" value="PHYTOCHROME-LIKE PROTEIN CPH1"/>
    <property type="match status" value="1"/>
</dbReference>
<evidence type="ECO:0000256" key="1">
    <source>
        <dbReference type="ARBA" id="ARBA00000085"/>
    </source>
</evidence>
<feature type="transmembrane region" description="Helical" evidence="12">
    <location>
        <begin position="370"/>
        <end position="392"/>
    </location>
</feature>
<evidence type="ECO:0000256" key="9">
    <source>
        <dbReference type="ARBA" id="ARBA00022989"/>
    </source>
</evidence>
<dbReference type="SMART" id="SM00091">
    <property type="entry name" value="PAS"/>
    <property type="match status" value="3"/>
</dbReference>
<evidence type="ECO:0000256" key="10">
    <source>
        <dbReference type="ARBA" id="ARBA00023012"/>
    </source>
</evidence>
<dbReference type="Pfam" id="PF02518">
    <property type="entry name" value="HATPase_c"/>
    <property type="match status" value="1"/>
</dbReference>
<evidence type="ECO:0000256" key="11">
    <source>
        <dbReference type="ARBA" id="ARBA00023136"/>
    </source>
</evidence>
<dbReference type="SUPFAM" id="SSF55874">
    <property type="entry name" value="ATPase domain of HSP90 chaperone/DNA topoisomerase II/histidine kinase"/>
    <property type="match status" value="1"/>
</dbReference>
<dbReference type="InterPro" id="IPR004358">
    <property type="entry name" value="Sig_transdc_His_kin-like_C"/>
</dbReference>
<dbReference type="InterPro" id="IPR036097">
    <property type="entry name" value="HisK_dim/P_sf"/>
</dbReference>
<dbReference type="PROSITE" id="PS50113">
    <property type="entry name" value="PAC"/>
    <property type="match status" value="3"/>
</dbReference>
<evidence type="ECO:0000256" key="8">
    <source>
        <dbReference type="ARBA" id="ARBA00022777"/>
    </source>
</evidence>
<accession>A0A1U7I5U1</accession>
<evidence type="ECO:0000256" key="7">
    <source>
        <dbReference type="ARBA" id="ARBA00022692"/>
    </source>
</evidence>
<keyword evidence="6" id="KW-0808">Transferase</keyword>
<dbReference type="SUPFAM" id="SSF158472">
    <property type="entry name" value="HAMP domain-like"/>
    <property type="match status" value="1"/>
</dbReference>
<dbReference type="InterPro" id="IPR013767">
    <property type="entry name" value="PAS_fold"/>
</dbReference>
<feature type="domain" description="HAMP" evidence="16">
    <location>
        <begin position="390"/>
        <end position="443"/>
    </location>
</feature>
<dbReference type="PROSITE" id="PS50112">
    <property type="entry name" value="PAS"/>
    <property type="match status" value="1"/>
</dbReference>
<evidence type="ECO:0000259" key="16">
    <source>
        <dbReference type="PROSITE" id="PS50885"/>
    </source>
</evidence>
<dbReference type="PANTHER" id="PTHR43304:SF1">
    <property type="entry name" value="PAC DOMAIN-CONTAINING PROTEIN"/>
    <property type="match status" value="1"/>
</dbReference>
<dbReference type="Gene3D" id="3.30.450.20">
    <property type="entry name" value="PAS domain"/>
    <property type="match status" value="5"/>
</dbReference>
<dbReference type="CDD" id="cd00082">
    <property type="entry name" value="HisKA"/>
    <property type="match status" value="1"/>
</dbReference>
<comment type="caution">
    <text evidence="17">The sequence shown here is derived from an EMBL/GenBank/DDBJ whole genome shotgun (WGS) entry which is preliminary data.</text>
</comment>
<evidence type="ECO:0000256" key="12">
    <source>
        <dbReference type="SAM" id="Phobius"/>
    </source>
</evidence>
<dbReference type="PROSITE" id="PS50885">
    <property type="entry name" value="HAMP"/>
    <property type="match status" value="1"/>
</dbReference>
<sequence length="1198" mass="136270">MPSPLTLFLQRFSLYPAKIPLRWLLVIPFVLQTVGTTALVGYLSYRSGQQAVENLANQLLRQTSERVNDRLSSYLQPSQLVVASNYFMVKQGILNLNNQEQLRQQLWQQINSNPSIPTTGFWSDRGNALTYVRISTEQEKILAEQITGKPTPIGTIYLNEISANQRRYYQVDSQGKPQKLVYKFNDDFRKLAWYRRAKIRNRQHWIPVFVGRISAKLETMTVAPVYNADRSFQGFFTANYFLFNFSTFLNQLHFSRNGQVFIIDRSGNLIATSVLSERSAMRLVNGKPTRLPAVNSQDELTRKVAQQLLTKFGSFHNLKNVKQLNLTFNHQRNFVQVTPYKDKYGLDWLVVMVIPESDFMAQIHSNSRTTVLLCLLVLGLSIASGIAIASAFTSRITRLNKISQKLADGDLTQRLPIDSSIVEVQKLAHSFNLMAEQLQQLFQRQVETEATRLSEAYFQKLAGAIPGMIYTYSQYVDGSQAFEYVSSFCRDILELEPEQIIADANIALNQIHSEDRLAHYAAVQHSFVTLKPFNFTFRNITPSGKLKWLEANSRPLRNDNGTVTWYGILFDITDRKQAEIALQRYERIVSATIDGIVLIDRNYRYQIVNQTYCQWHKKSIDEIIGHSIAEILGEEVFQTVIKPRIDCCLQGETIEYTKWLTLPGMGAQFFSVTYIPYLNTDASISGVVASLRNITPLKLAEIALRQSEQKFRGAFDTISAGMALVSPAGGFLEVNAALCKIFKYSEEELLKLRFEDIEHPDDRYTDVDWIKPIFSGKISAYQVEKRFLTKQGQIIWGLMNLALMRDAQANPLYLIVQIADITDRKQAEIAREESEARLRLALEVSGAIAWERDLETDEMLFTKTVLSEIPKKVSYLQAMAQVHPEDREALHEANQKAIAQCGTFQIEHRVAVSLEKPEWRWFQVSARVLTDARGKPVRLIGMSVDITDRHQLDTMKNEFISMVSHELRTPLTSISGSLCLLESGVLKNKPQVAQQMLEIGVKNTQRLVRLVNDILDLQRLESGKMPLVKEVCQVNDLFEQAVESVQTIANQGEVTLEFTPLNVSVRASPDEIIQTLINLVGNAIKFSPPRSTIWLKAEVINNFDRRIRHQFPDLENNISSSYILFSITDQGRGIPAEKLDSIFGRFQQVDILDSRQKGGTGLGLAICKNIVQRHQGEIWVQSAIGQGSTFYFTLPMED</sequence>
<feature type="domain" description="PAC" evidence="15">
    <location>
        <begin position="781"/>
        <end position="833"/>
    </location>
</feature>
<dbReference type="InterPro" id="IPR036890">
    <property type="entry name" value="HATPase_C_sf"/>
</dbReference>
<dbReference type="InterPro" id="IPR005467">
    <property type="entry name" value="His_kinase_dom"/>
</dbReference>
<dbReference type="Gene3D" id="3.30.565.10">
    <property type="entry name" value="Histidine kinase-like ATPase, C-terminal domain"/>
    <property type="match status" value="1"/>
</dbReference>
<dbReference type="PROSITE" id="PS50109">
    <property type="entry name" value="HIS_KIN"/>
    <property type="match status" value="1"/>
</dbReference>
<dbReference type="InterPro" id="IPR035965">
    <property type="entry name" value="PAS-like_dom_sf"/>
</dbReference>
<evidence type="ECO:0000259" key="14">
    <source>
        <dbReference type="PROSITE" id="PS50112"/>
    </source>
</evidence>
<feature type="domain" description="PAS" evidence="14">
    <location>
        <begin position="707"/>
        <end position="763"/>
    </location>
</feature>
<feature type="transmembrane region" description="Helical" evidence="12">
    <location>
        <begin position="20"/>
        <end position="45"/>
    </location>
</feature>
<dbReference type="Pfam" id="PF08448">
    <property type="entry name" value="PAS_4"/>
    <property type="match status" value="1"/>
</dbReference>
<dbReference type="Pfam" id="PF02743">
    <property type="entry name" value="dCache_1"/>
    <property type="match status" value="1"/>
</dbReference>
<dbReference type="SMART" id="SM00387">
    <property type="entry name" value="HATPase_c"/>
    <property type="match status" value="1"/>
</dbReference>
<dbReference type="InterPro" id="IPR033479">
    <property type="entry name" value="dCache_1"/>
</dbReference>
<dbReference type="GO" id="GO:0000155">
    <property type="term" value="F:phosphorelay sensor kinase activity"/>
    <property type="evidence" value="ECO:0007669"/>
    <property type="project" value="InterPro"/>
</dbReference>
<dbReference type="InterPro" id="IPR003660">
    <property type="entry name" value="HAMP_dom"/>
</dbReference>
<evidence type="ECO:0000256" key="2">
    <source>
        <dbReference type="ARBA" id="ARBA00004651"/>
    </source>
</evidence>
<reference evidence="17 18" key="1">
    <citation type="submission" date="2016-11" db="EMBL/GenBank/DDBJ databases">
        <title>Draft Genome Sequences of Nine Cyanobacterial Strains from Diverse Habitats.</title>
        <authorList>
            <person name="Zhu T."/>
            <person name="Hou S."/>
            <person name="Lu X."/>
            <person name="Hess W.R."/>
        </authorList>
    </citation>
    <scope>NUCLEOTIDE SEQUENCE [LARGE SCALE GENOMIC DNA]</scope>
    <source>
        <strain evidence="17 18">IAM M-71</strain>
    </source>
</reference>
<evidence type="ECO:0000259" key="15">
    <source>
        <dbReference type="PROSITE" id="PS50113"/>
    </source>
</evidence>
<name>A0A1U7I5U1_9CYAN</name>
<comment type="subcellular location">
    <subcellularLocation>
        <location evidence="2">Cell membrane</location>
        <topology evidence="2">Multi-pass membrane protein</topology>
    </subcellularLocation>
</comment>
<dbReference type="Gene3D" id="6.10.340.10">
    <property type="match status" value="1"/>
</dbReference>
<evidence type="ECO:0000256" key="6">
    <source>
        <dbReference type="ARBA" id="ARBA00022679"/>
    </source>
</evidence>
<organism evidence="17 18">
    <name type="scientific">[Phormidium ambiguum] IAM M-71</name>
    <dbReference type="NCBI Taxonomy" id="454136"/>
    <lineage>
        <taxon>Bacteria</taxon>
        <taxon>Bacillati</taxon>
        <taxon>Cyanobacteriota</taxon>
        <taxon>Cyanophyceae</taxon>
        <taxon>Oscillatoriophycideae</taxon>
        <taxon>Aerosakkonematales</taxon>
        <taxon>Aerosakkonemataceae</taxon>
        <taxon>Floridanema</taxon>
    </lineage>
</organism>
<dbReference type="Pfam" id="PF00989">
    <property type="entry name" value="PAS"/>
    <property type="match status" value="1"/>
</dbReference>
<dbReference type="EMBL" id="MRCE01000048">
    <property type="protein sequence ID" value="OKH31613.1"/>
    <property type="molecule type" value="Genomic_DNA"/>
</dbReference>
<evidence type="ECO:0000256" key="4">
    <source>
        <dbReference type="ARBA" id="ARBA00022475"/>
    </source>
</evidence>
<dbReference type="Gene3D" id="1.10.287.130">
    <property type="match status" value="1"/>
</dbReference>
<dbReference type="EC" id="2.7.13.3" evidence="3"/>
<proteinExistence type="predicted"/>
<dbReference type="RefSeq" id="WP_073596818.1">
    <property type="nucleotide sequence ID" value="NZ_MRCE01000048.1"/>
</dbReference>
<keyword evidence="7 12" id="KW-0812">Transmembrane</keyword>
<keyword evidence="9 12" id="KW-1133">Transmembrane helix</keyword>
<dbReference type="SMART" id="SM00388">
    <property type="entry name" value="HisKA"/>
    <property type="match status" value="1"/>
</dbReference>
<dbReference type="FunFam" id="3.30.565.10:FF:000006">
    <property type="entry name" value="Sensor histidine kinase WalK"/>
    <property type="match status" value="1"/>
</dbReference>
<dbReference type="GO" id="GO:0006355">
    <property type="term" value="P:regulation of DNA-templated transcription"/>
    <property type="evidence" value="ECO:0007669"/>
    <property type="project" value="InterPro"/>
</dbReference>
<dbReference type="Proteomes" id="UP000185860">
    <property type="component" value="Unassembled WGS sequence"/>
</dbReference>
<dbReference type="InterPro" id="IPR013656">
    <property type="entry name" value="PAS_4"/>
</dbReference>
<dbReference type="PRINTS" id="PR00344">
    <property type="entry name" value="BCTRLSENSOR"/>
</dbReference>
<dbReference type="AlphaFoldDB" id="A0A1U7I5U1"/>